<evidence type="ECO:0000313" key="3">
    <source>
        <dbReference type="Proteomes" id="UP000053237"/>
    </source>
</evidence>
<keyword evidence="1" id="KW-0472">Membrane</keyword>
<keyword evidence="1" id="KW-0812">Transmembrane</keyword>
<dbReference type="InParanoid" id="A0A024G3W1"/>
<evidence type="ECO:0008006" key="4">
    <source>
        <dbReference type="Google" id="ProtNLM"/>
    </source>
</evidence>
<feature type="transmembrane region" description="Helical" evidence="1">
    <location>
        <begin position="153"/>
        <end position="175"/>
    </location>
</feature>
<dbReference type="InterPro" id="IPR021280">
    <property type="entry name" value="TMEM260-like"/>
</dbReference>
<feature type="transmembrane region" description="Helical" evidence="1">
    <location>
        <begin position="445"/>
        <end position="465"/>
    </location>
</feature>
<proteinExistence type="predicted"/>
<keyword evidence="1" id="KW-1133">Transmembrane helix</keyword>
<feature type="transmembrane region" description="Helical" evidence="1">
    <location>
        <begin position="416"/>
        <end position="433"/>
    </location>
</feature>
<protein>
    <recommendedName>
        <fullName evidence="4">DUF2723 domain-containing protein</fullName>
    </recommendedName>
</protein>
<accession>A0A024G3W1</accession>
<dbReference type="Pfam" id="PF11028">
    <property type="entry name" value="TMEM260-like"/>
    <property type="match status" value="1"/>
</dbReference>
<dbReference type="PANTHER" id="PTHR16214">
    <property type="entry name" value="TRANSMEMBRANE PROTEIN 260"/>
    <property type="match status" value="1"/>
</dbReference>
<feature type="transmembrane region" description="Helical" evidence="1">
    <location>
        <begin position="336"/>
        <end position="355"/>
    </location>
</feature>
<dbReference type="InterPro" id="IPR052724">
    <property type="entry name" value="GT117_domain-containing"/>
</dbReference>
<organism evidence="2 3">
    <name type="scientific">Albugo candida</name>
    <dbReference type="NCBI Taxonomy" id="65357"/>
    <lineage>
        <taxon>Eukaryota</taxon>
        <taxon>Sar</taxon>
        <taxon>Stramenopiles</taxon>
        <taxon>Oomycota</taxon>
        <taxon>Peronosporomycetes</taxon>
        <taxon>Albuginales</taxon>
        <taxon>Albuginaceae</taxon>
        <taxon>Albugo</taxon>
    </lineage>
</organism>
<reference evidence="2 3" key="1">
    <citation type="submission" date="2012-05" db="EMBL/GenBank/DDBJ databases">
        <title>Recombination and specialization in a pathogen metapopulation.</title>
        <authorList>
            <person name="Gardiner A."/>
            <person name="Kemen E."/>
            <person name="Schultz-Larsen T."/>
            <person name="MacLean D."/>
            <person name="Van Oosterhout C."/>
            <person name="Jones J.D.G."/>
        </authorList>
    </citation>
    <scope>NUCLEOTIDE SEQUENCE [LARGE SCALE GENOMIC DNA]</scope>
    <source>
        <strain evidence="2 3">Ac Nc2</strain>
    </source>
</reference>
<dbReference type="AlphaFoldDB" id="A0A024G3W1"/>
<dbReference type="Proteomes" id="UP000053237">
    <property type="component" value="Unassembled WGS sequence"/>
</dbReference>
<dbReference type="OrthoDB" id="197432at2759"/>
<feature type="transmembrane region" description="Helical" evidence="1">
    <location>
        <begin position="116"/>
        <end position="141"/>
    </location>
</feature>
<feature type="transmembrane region" description="Helical" evidence="1">
    <location>
        <begin position="182"/>
        <end position="200"/>
    </location>
</feature>
<keyword evidence="3" id="KW-1185">Reference proteome</keyword>
<feature type="transmembrane region" description="Helical" evidence="1">
    <location>
        <begin position="257"/>
        <end position="274"/>
    </location>
</feature>
<name>A0A024G3W1_9STRA</name>
<evidence type="ECO:0000313" key="2">
    <source>
        <dbReference type="EMBL" id="CCI40994.1"/>
    </source>
</evidence>
<feature type="transmembrane region" description="Helical" evidence="1">
    <location>
        <begin position="212"/>
        <end position="237"/>
    </location>
</feature>
<feature type="transmembrane region" description="Helical" evidence="1">
    <location>
        <begin position="376"/>
        <end position="396"/>
    </location>
</feature>
<comment type="caution">
    <text evidence="2">The sequence shown here is derived from an EMBL/GenBank/DDBJ whole genome shotgun (WGS) entry which is preliminary data.</text>
</comment>
<sequence>MSGSEKQVSEAEKQISSIKMHRKNTRSFVNWQQLRPPNEAKIIEKVLFVLVISVYTKTLYPSIPGGDSGELVAESCHLGVAHPPGYPLYLLIHHACFQCMRFLASLSSIANVHPAVVANFVSALCDTFTSIFLFRSILLWISWPRYDSKQLPLYAPIAASIAAGLFAFSPLVWTYAVGAEVFALNNLLATALLHTLVRYGCAPRFSTALSGAFISGIALCNQHTIILMELPIMLWVLRHRFGVLLKRKKIESFLNDFLSLAVAFFAGISLYLYLPITATWNPQPGSWGHVSSLAGFWHHLRRGDYGTFRLFSSLEATEGVWERIQLYFCDLHLNQGLYVLIPLALIGTISSLYIPRLQTNMSFQTKAHKSVISGLIMKRDVAILIVVSYIFYIVGFHALSNLPLSQGLTYGVHMRFWQQPNILVFFFMGEGLWRILNSIDRATQLANIVSLGCTAIVLLQLYRWYFRMDQSESWYVKWYARALLDPLPRRAILIVNYDLQWTSLRYLQECEMIRGDVTLLNLSMMTYSWFYHKRSQYPSLIFPGARLSLDPGKGFTFSSFLDANLVTNVAKNNTRIFFSGRLSPYDRDITEKYQLVPYGMVDEIIVKTSAYKNSLHRWYRQQRKVRRIMHKRLTALPSTPKHDDKTWEWTIARDYRMREIQYATYLLEQTIAVDPQNLRFLCEATYALEYSYLFEPKPFWNPLSTLKNLGLGYAHIVRANSTFDEFEVGKESWQWPKPGFWRAEWIRMNQPQDPFAGNPHVLSHGRQRSNKASPEVWKDCAARRMLQIWGEWLKLDRADSDSGYNTIKSLVSRF</sequence>
<dbReference type="PANTHER" id="PTHR16214:SF3">
    <property type="entry name" value="TRANSMEMBRANE PROTEIN 260"/>
    <property type="match status" value="1"/>
</dbReference>
<evidence type="ECO:0000256" key="1">
    <source>
        <dbReference type="SAM" id="Phobius"/>
    </source>
</evidence>
<dbReference type="EMBL" id="CAIX01000013">
    <property type="protein sequence ID" value="CCI40994.1"/>
    <property type="molecule type" value="Genomic_DNA"/>
</dbReference>
<gene>
    <name evidence="2" type="ORF">BN9_017780</name>
</gene>